<gene>
    <name evidence="1" type="ORF">IHQ68_00375</name>
</gene>
<dbReference type="Gene3D" id="3.40.470.10">
    <property type="entry name" value="Uracil-DNA glycosylase-like domain"/>
    <property type="match status" value="1"/>
</dbReference>
<name>A0ABU1DAD6_9HYPH</name>
<dbReference type="RefSeq" id="WP_309388133.1">
    <property type="nucleotide sequence ID" value="NZ_JADBEO010000001.1"/>
</dbReference>
<dbReference type="Proteomes" id="UP001181622">
    <property type="component" value="Unassembled WGS sequence"/>
</dbReference>
<evidence type="ECO:0000313" key="2">
    <source>
        <dbReference type="Proteomes" id="UP001181622"/>
    </source>
</evidence>
<evidence type="ECO:0000313" key="1">
    <source>
        <dbReference type="EMBL" id="MDR4305082.1"/>
    </source>
</evidence>
<dbReference type="InterPro" id="IPR036895">
    <property type="entry name" value="Uracil-DNA_glycosylase-like_sf"/>
</dbReference>
<dbReference type="EMBL" id="JADBEO010000001">
    <property type="protein sequence ID" value="MDR4305082.1"/>
    <property type="molecule type" value="Genomic_DNA"/>
</dbReference>
<accession>A0ABU1DAD6</accession>
<keyword evidence="2" id="KW-1185">Reference proteome</keyword>
<protein>
    <recommendedName>
        <fullName evidence="3">Uracil DNA glycosylase superfamily</fullName>
    </recommendedName>
</protein>
<organism evidence="1 2">
    <name type="scientific">Chelatococcus sambhunathii</name>
    <dbReference type="NCBI Taxonomy" id="363953"/>
    <lineage>
        <taxon>Bacteria</taxon>
        <taxon>Pseudomonadati</taxon>
        <taxon>Pseudomonadota</taxon>
        <taxon>Alphaproteobacteria</taxon>
        <taxon>Hyphomicrobiales</taxon>
        <taxon>Chelatococcaceae</taxon>
        <taxon>Chelatococcus</taxon>
    </lineage>
</organism>
<evidence type="ECO:0008006" key="3">
    <source>
        <dbReference type="Google" id="ProtNLM"/>
    </source>
</evidence>
<sequence length="213" mass="24110">MKIEEFARLTQCEHDRLGYRLGWRILTCPTRNMDTARLMLIALNPGGSYPEAPKISVEDGNAYERESWKGQPPGTQQLQKQVIRMIDLCGQRPADILSGYFVPFRSPGWNDSDQKKEAIRHSRPFWSSLLSASPAELIISFGHQVAKKLENVDYKNPLTVRSAGWGTMEIRAFQLGRSKKLISLPHLSRFGLFNRARSEAAFCEALQACGWPS</sequence>
<proteinExistence type="predicted"/>
<comment type="caution">
    <text evidence="1">The sequence shown here is derived from an EMBL/GenBank/DDBJ whole genome shotgun (WGS) entry which is preliminary data.</text>
</comment>
<reference evidence="1" key="1">
    <citation type="submission" date="2020-10" db="EMBL/GenBank/DDBJ databases">
        <authorList>
            <person name="Abbas A."/>
            <person name="Razzaq R."/>
            <person name="Waqas M."/>
            <person name="Abbas N."/>
            <person name="Nielsen T.K."/>
            <person name="Hansen L.H."/>
            <person name="Hussain S."/>
            <person name="Shahid M."/>
        </authorList>
    </citation>
    <scope>NUCLEOTIDE SEQUENCE</scope>
    <source>
        <strain evidence="1">S14</strain>
    </source>
</reference>